<evidence type="ECO:0000256" key="2">
    <source>
        <dbReference type="ARBA" id="ARBA00022692"/>
    </source>
</evidence>
<dbReference type="RefSeq" id="WP_052740455.1">
    <property type="nucleotide sequence ID" value="NZ_LAYJ01000101.1"/>
</dbReference>
<keyword evidence="8" id="KW-1185">Reference proteome</keyword>
<feature type="transmembrane region" description="Helical" evidence="5">
    <location>
        <begin position="20"/>
        <end position="47"/>
    </location>
</feature>
<organism evidence="7 8">
    <name type="scientific">Christensenella hongkongensis</name>
    <dbReference type="NCBI Taxonomy" id="270498"/>
    <lineage>
        <taxon>Bacteria</taxon>
        <taxon>Bacillati</taxon>
        <taxon>Bacillota</taxon>
        <taxon>Clostridia</taxon>
        <taxon>Christensenellales</taxon>
        <taxon>Christensenellaceae</taxon>
        <taxon>Christensenella</taxon>
    </lineage>
</organism>
<dbReference type="InterPro" id="IPR049453">
    <property type="entry name" value="Memb_transporter_dom"/>
</dbReference>
<dbReference type="Proteomes" id="UP000034076">
    <property type="component" value="Unassembled WGS sequence"/>
</dbReference>
<evidence type="ECO:0000256" key="1">
    <source>
        <dbReference type="ARBA" id="ARBA00004141"/>
    </source>
</evidence>
<evidence type="ECO:0000313" key="7">
    <source>
        <dbReference type="EMBL" id="KKI50753.1"/>
    </source>
</evidence>
<name>A0A0M2NEY8_9FIRM</name>
<feature type="transmembrane region" description="Helical" evidence="5">
    <location>
        <begin position="136"/>
        <end position="160"/>
    </location>
</feature>
<accession>A0A0M2NEY8</accession>
<feature type="transmembrane region" description="Helical" evidence="5">
    <location>
        <begin position="408"/>
        <end position="439"/>
    </location>
</feature>
<comment type="caution">
    <text evidence="7">The sequence shown here is derived from an EMBL/GenBank/DDBJ whole genome shotgun (WGS) entry which is preliminary data.</text>
</comment>
<feature type="domain" description="Integral membrane bound transporter" evidence="6">
    <location>
        <begin position="365"/>
        <end position="487"/>
    </location>
</feature>
<dbReference type="EMBL" id="LAYJ01000101">
    <property type="protein sequence ID" value="KKI50753.1"/>
    <property type="molecule type" value="Genomic_DNA"/>
</dbReference>
<evidence type="ECO:0000256" key="5">
    <source>
        <dbReference type="SAM" id="Phobius"/>
    </source>
</evidence>
<sequence>MVSISFDIKGSLSEFKKKFIAAIPVILFFLLLFYSIVLLFGTAYALVVSFITATFKVRFQKKCTVRSLFNLFVVQMGLCVLAFFATLNLALCILLNIAVPFMLIYLQTTQFNQKGYFTNAMEFIFLQLRPVGWEGFLPLMGVMLYASAVLCVALVIYYLFHRKPQGYPHARKGLSLLSKEFLLMAKGEQCDPAAQKDMLSLQTSLHRMAYGSRDFSYVVRGEGKIHYMFALLFQRAAYFISDFGQGDHSGCSIHDVKMLEKLSVFLAKVEKQMNLQDNSDLIAESDALCEQTEALDKHFQVFLRNFLRLLSLTLTGMTEVSQHSARPEWKLPKHARPLGGLRTRLKLDTFEVRFALRLSLVSTISFVVCRVTNSEHSYWLPLNAFLLLQPMYEESAYRMKTRLIETSIGCLLAFFVLPILPGGVTGHLIFATVMISLMYCCTPGTWVQPIFSTGFALTLASLTIESSTAIELRILYLVLAVVLVLVINRFFFPTSQKGQFRYNVRELFHIQSSYLTMLSISTRRVIDYGVVSDALISFHLLYDEVRKHLPRLEDKAEAAFYTAMLSPMWKMIAESEQMIFFVQAGKLPPQQREAVDHFSRQMKCRLQKIQAIPPAGKENPQDEAYPIESPYLNHLMLQYESNLNELGNLVEKSNLFLHAKKD</sequence>
<keyword evidence="3 5" id="KW-1133">Transmembrane helix</keyword>
<evidence type="ECO:0000256" key="4">
    <source>
        <dbReference type="ARBA" id="ARBA00023136"/>
    </source>
</evidence>
<gene>
    <name evidence="7" type="ORF">CHK_1679</name>
</gene>
<dbReference type="OrthoDB" id="1893152at2"/>
<proteinExistence type="predicted"/>
<evidence type="ECO:0000259" key="6">
    <source>
        <dbReference type="Pfam" id="PF13515"/>
    </source>
</evidence>
<keyword evidence="4 5" id="KW-0472">Membrane</keyword>
<feature type="transmembrane region" description="Helical" evidence="5">
    <location>
        <begin position="445"/>
        <end position="462"/>
    </location>
</feature>
<evidence type="ECO:0000256" key="3">
    <source>
        <dbReference type="ARBA" id="ARBA00022989"/>
    </source>
</evidence>
<keyword evidence="2 5" id="KW-0812">Transmembrane</keyword>
<protein>
    <recommendedName>
        <fullName evidence="6">Integral membrane bound transporter domain-containing protein</fullName>
    </recommendedName>
</protein>
<feature type="transmembrane region" description="Helical" evidence="5">
    <location>
        <begin position="68"/>
        <end position="99"/>
    </location>
</feature>
<comment type="subcellular location">
    <subcellularLocation>
        <location evidence="1">Membrane</location>
        <topology evidence="1">Multi-pass membrane protein</topology>
    </subcellularLocation>
</comment>
<dbReference type="AlphaFoldDB" id="A0A0M2NEY8"/>
<evidence type="ECO:0000313" key="8">
    <source>
        <dbReference type="Proteomes" id="UP000034076"/>
    </source>
</evidence>
<dbReference type="Pfam" id="PF13515">
    <property type="entry name" value="FUSC_2"/>
    <property type="match status" value="1"/>
</dbReference>
<dbReference type="STRING" id="270498.CHK_1679"/>
<reference evidence="7 8" key="1">
    <citation type="submission" date="2015-04" db="EMBL/GenBank/DDBJ databases">
        <title>Draft genome sequence of bacteremic isolate Catabacter hongkongensis type strain HKU16T.</title>
        <authorList>
            <person name="Lau S.K."/>
            <person name="Teng J.L."/>
            <person name="Huang Y."/>
            <person name="Curreem S.O."/>
            <person name="Tsui S.K."/>
            <person name="Woo P.C."/>
        </authorList>
    </citation>
    <scope>NUCLEOTIDE SEQUENCE [LARGE SCALE GENOMIC DNA]</scope>
    <source>
        <strain evidence="7 8">HKU16</strain>
    </source>
</reference>
<feature type="transmembrane region" description="Helical" evidence="5">
    <location>
        <begin position="474"/>
        <end position="492"/>
    </location>
</feature>
<dbReference type="GO" id="GO:0016020">
    <property type="term" value="C:membrane"/>
    <property type="evidence" value="ECO:0007669"/>
    <property type="project" value="UniProtKB-SubCell"/>
</dbReference>